<name>A0ABS4JGK8_9BACL</name>
<accession>A0ABS4JGK8</accession>
<protein>
    <submittedName>
        <fullName evidence="1">Uncharacterized protein</fullName>
    </submittedName>
</protein>
<evidence type="ECO:0000313" key="2">
    <source>
        <dbReference type="Proteomes" id="UP001519288"/>
    </source>
</evidence>
<sequence>MDMDNLNKIALWIKKKTNNTDYLVYTDEGFYHDVYPQLQSDLKKPFFILVIKSTSVAVCSIKGR</sequence>
<dbReference type="Proteomes" id="UP001519288">
    <property type="component" value="Unassembled WGS sequence"/>
</dbReference>
<organism evidence="1 2">
    <name type="scientific">Paenibacillus shirakamiensis</name>
    <dbReference type="NCBI Taxonomy" id="1265935"/>
    <lineage>
        <taxon>Bacteria</taxon>
        <taxon>Bacillati</taxon>
        <taxon>Bacillota</taxon>
        <taxon>Bacilli</taxon>
        <taxon>Bacillales</taxon>
        <taxon>Paenibacillaceae</taxon>
        <taxon>Paenibacillus</taxon>
    </lineage>
</organism>
<proteinExistence type="predicted"/>
<reference evidence="1 2" key="1">
    <citation type="submission" date="2021-03" db="EMBL/GenBank/DDBJ databases">
        <title>Genomic Encyclopedia of Type Strains, Phase IV (KMG-IV): sequencing the most valuable type-strain genomes for metagenomic binning, comparative biology and taxonomic classification.</title>
        <authorList>
            <person name="Goeker M."/>
        </authorList>
    </citation>
    <scope>NUCLEOTIDE SEQUENCE [LARGE SCALE GENOMIC DNA]</scope>
    <source>
        <strain evidence="1 2">DSM 26806</strain>
    </source>
</reference>
<dbReference type="EMBL" id="JAGGLD010000002">
    <property type="protein sequence ID" value="MBP2000855.1"/>
    <property type="molecule type" value="Genomic_DNA"/>
</dbReference>
<evidence type="ECO:0000313" key="1">
    <source>
        <dbReference type="EMBL" id="MBP2000855.1"/>
    </source>
</evidence>
<keyword evidence="2" id="KW-1185">Reference proteome</keyword>
<gene>
    <name evidence="1" type="ORF">J2Z69_001886</name>
</gene>
<comment type="caution">
    <text evidence="1">The sequence shown here is derived from an EMBL/GenBank/DDBJ whole genome shotgun (WGS) entry which is preliminary data.</text>
</comment>